<evidence type="ECO:0000256" key="2">
    <source>
        <dbReference type="ARBA" id="ARBA00006840"/>
    </source>
</evidence>
<evidence type="ECO:0000256" key="7">
    <source>
        <dbReference type="RuleBase" id="RU361218"/>
    </source>
</evidence>
<evidence type="ECO:0000313" key="9">
    <source>
        <dbReference type="Proteomes" id="UP000186922"/>
    </source>
</evidence>
<name>A0A1D1UG07_RAMVA</name>
<evidence type="ECO:0000313" key="8">
    <source>
        <dbReference type="EMBL" id="GAU88704.1"/>
    </source>
</evidence>
<feature type="disulfide bond" evidence="6">
    <location>
        <begin position="156"/>
        <end position="174"/>
    </location>
</feature>
<dbReference type="InterPro" id="IPR000301">
    <property type="entry name" value="Tetraspanin_animals"/>
</dbReference>
<gene>
    <name evidence="8" type="primary">RvY_01347</name>
    <name evidence="8" type="synonym">RvY_01347.1</name>
    <name evidence="8" type="ORF">RvY_01347-1</name>
</gene>
<protein>
    <recommendedName>
        <fullName evidence="7">Tetraspanin</fullName>
    </recommendedName>
</protein>
<keyword evidence="4 7" id="KW-1133">Transmembrane helix</keyword>
<evidence type="ECO:0000256" key="1">
    <source>
        <dbReference type="ARBA" id="ARBA00004141"/>
    </source>
</evidence>
<evidence type="ECO:0000256" key="5">
    <source>
        <dbReference type="ARBA" id="ARBA00023136"/>
    </source>
</evidence>
<dbReference type="Proteomes" id="UP000186922">
    <property type="component" value="Unassembled WGS sequence"/>
</dbReference>
<evidence type="ECO:0000256" key="4">
    <source>
        <dbReference type="ARBA" id="ARBA00022989"/>
    </source>
</evidence>
<dbReference type="AlphaFoldDB" id="A0A1D1UG07"/>
<dbReference type="PIRSF" id="PIRSF002419">
    <property type="entry name" value="Tetraspanin"/>
    <property type="match status" value="1"/>
</dbReference>
<keyword evidence="6" id="KW-1015">Disulfide bond</keyword>
<dbReference type="OrthoDB" id="9972904at2759"/>
<keyword evidence="9" id="KW-1185">Reference proteome</keyword>
<keyword evidence="3 7" id="KW-0812">Transmembrane</keyword>
<dbReference type="CDD" id="cd03127">
    <property type="entry name" value="tetraspanin_LEL"/>
    <property type="match status" value="1"/>
</dbReference>
<dbReference type="GO" id="GO:0005886">
    <property type="term" value="C:plasma membrane"/>
    <property type="evidence" value="ECO:0007669"/>
    <property type="project" value="TreeGrafter"/>
</dbReference>
<comment type="caution">
    <text evidence="8">The sequence shown here is derived from an EMBL/GenBank/DDBJ whole genome shotgun (WGS) entry which is preliminary data.</text>
</comment>
<keyword evidence="5 7" id="KW-0472">Membrane</keyword>
<dbReference type="STRING" id="947166.A0A1D1UG07"/>
<feature type="transmembrane region" description="Helical" evidence="7">
    <location>
        <begin position="83"/>
        <end position="108"/>
    </location>
</feature>
<dbReference type="Pfam" id="PF00335">
    <property type="entry name" value="Tetraspanin"/>
    <property type="match status" value="1"/>
</dbReference>
<comment type="subcellular location">
    <subcellularLocation>
        <location evidence="1 7">Membrane</location>
        <topology evidence="1 7">Multi-pass membrane protein</topology>
    </subcellularLocation>
</comment>
<dbReference type="Gene3D" id="1.10.1450.10">
    <property type="entry name" value="Tetraspanin"/>
    <property type="match status" value="1"/>
</dbReference>
<evidence type="ECO:0000256" key="6">
    <source>
        <dbReference type="PIRSR" id="PIRSR002419-1"/>
    </source>
</evidence>
<feature type="transmembrane region" description="Helical" evidence="7">
    <location>
        <begin position="53"/>
        <end position="77"/>
    </location>
</feature>
<comment type="similarity">
    <text evidence="2 7">Belongs to the tetraspanin (TM4SF) family.</text>
</comment>
<dbReference type="SUPFAM" id="SSF48652">
    <property type="entry name" value="Tetraspanin"/>
    <property type="match status" value="1"/>
</dbReference>
<evidence type="ECO:0000256" key="3">
    <source>
        <dbReference type="ARBA" id="ARBA00022692"/>
    </source>
</evidence>
<organism evidence="8 9">
    <name type="scientific">Ramazzottius varieornatus</name>
    <name type="common">Water bear</name>
    <name type="synonym">Tardigrade</name>
    <dbReference type="NCBI Taxonomy" id="947166"/>
    <lineage>
        <taxon>Eukaryota</taxon>
        <taxon>Metazoa</taxon>
        <taxon>Ecdysozoa</taxon>
        <taxon>Tardigrada</taxon>
        <taxon>Eutardigrada</taxon>
        <taxon>Parachela</taxon>
        <taxon>Hypsibioidea</taxon>
        <taxon>Ramazzottiidae</taxon>
        <taxon>Ramazzottius</taxon>
    </lineage>
</organism>
<accession>A0A1D1UG07</accession>
<proteinExistence type="inferred from homology"/>
<dbReference type="PANTHER" id="PTHR19282">
    <property type="entry name" value="TETRASPANIN"/>
    <property type="match status" value="1"/>
</dbReference>
<dbReference type="InterPro" id="IPR018499">
    <property type="entry name" value="Tetraspanin/Peripherin"/>
</dbReference>
<dbReference type="EMBL" id="BDGG01000001">
    <property type="protein sequence ID" value="GAU88704.1"/>
    <property type="molecule type" value="Genomic_DNA"/>
</dbReference>
<dbReference type="PANTHER" id="PTHR19282:SF551">
    <property type="entry name" value="RE08073P-RELATED"/>
    <property type="match status" value="1"/>
</dbReference>
<dbReference type="InterPro" id="IPR008952">
    <property type="entry name" value="Tetraspanin_EC2_sf"/>
</dbReference>
<sequence length="268" mass="28565">MGCFGFLKVILIIFSVCYILVGLGLLAVALWIRFGYLQDADCALNQGSDYFNIALYIAMGIGGFLVLLGIMGCAGTLRISLCLLANFAVLVVAAIGGLIAVCVLAYIYQDRILQSVQVMMNQWVQNGYGQNPTLSGNPRCASGYAFDVLQRTFQCCGVNGPLDFATIGVRPSCCRFPNNCPYQTPNFVNQVSNVFNGNSPVINNNTPVTSSMSIADAIASGQIFGQGCGQKLRDHYAKAMQGIVGLSGGIAGFMLLGFVFAIAFCCVM</sequence>
<feature type="transmembrane region" description="Helical" evidence="7">
    <location>
        <begin position="243"/>
        <end position="264"/>
    </location>
</feature>
<reference evidence="8 9" key="1">
    <citation type="journal article" date="2016" name="Nat. Commun.">
        <title>Extremotolerant tardigrade genome and improved radiotolerance of human cultured cells by tardigrade-unique protein.</title>
        <authorList>
            <person name="Hashimoto T."/>
            <person name="Horikawa D.D."/>
            <person name="Saito Y."/>
            <person name="Kuwahara H."/>
            <person name="Kozuka-Hata H."/>
            <person name="Shin-I T."/>
            <person name="Minakuchi Y."/>
            <person name="Ohishi K."/>
            <person name="Motoyama A."/>
            <person name="Aizu T."/>
            <person name="Enomoto A."/>
            <person name="Kondo K."/>
            <person name="Tanaka S."/>
            <person name="Hara Y."/>
            <person name="Koshikawa S."/>
            <person name="Sagara H."/>
            <person name="Miura T."/>
            <person name="Yokobori S."/>
            <person name="Miyagawa K."/>
            <person name="Suzuki Y."/>
            <person name="Kubo T."/>
            <person name="Oyama M."/>
            <person name="Kohara Y."/>
            <person name="Fujiyama A."/>
            <person name="Arakawa K."/>
            <person name="Katayama T."/>
            <person name="Toyoda A."/>
            <person name="Kunieda T."/>
        </authorList>
    </citation>
    <scope>NUCLEOTIDE SEQUENCE [LARGE SCALE GENOMIC DNA]</scope>
    <source>
        <strain evidence="8 9">YOKOZUNA-1</strain>
    </source>
</reference>
<feature type="transmembrane region" description="Helical" evidence="7">
    <location>
        <begin position="6"/>
        <end position="32"/>
    </location>
</feature>
<dbReference type="PRINTS" id="PR00259">
    <property type="entry name" value="TMFOUR"/>
</dbReference>